<evidence type="ECO:0000313" key="3">
    <source>
        <dbReference type="EMBL" id="TNC47207.1"/>
    </source>
</evidence>
<dbReference type="EMBL" id="VDFU01000028">
    <property type="protein sequence ID" value="TNC47207.1"/>
    <property type="molecule type" value="Genomic_DNA"/>
</dbReference>
<dbReference type="RefSeq" id="WP_139078283.1">
    <property type="nucleotide sequence ID" value="NZ_VDFU01000028.1"/>
</dbReference>
<dbReference type="OrthoDB" id="9805504at2"/>
<accession>A0A5C4MSY3</accession>
<evidence type="ECO:0000259" key="2">
    <source>
        <dbReference type="PROSITE" id="PS50830"/>
    </source>
</evidence>
<evidence type="ECO:0000313" key="4">
    <source>
        <dbReference type="Proteomes" id="UP000305887"/>
    </source>
</evidence>
<evidence type="ECO:0000256" key="1">
    <source>
        <dbReference type="SAM" id="SignalP"/>
    </source>
</evidence>
<dbReference type="PANTHER" id="PTHR12302">
    <property type="entry name" value="EBNA2 BINDING PROTEIN P100"/>
    <property type="match status" value="1"/>
</dbReference>
<name>A0A5C4MSY3_9RHOB</name>
<feature type="chain" id="PRO_5022713977" evidence="1">
    <location>
        <begin position="20"/>
        <end position="225"/>
    </location>
</feature>
<feature type="domain" description="TNase-like" evidence="2">
    <location>
        <begin position="31"/>
        <end position="147"/>
    </location>
</feature>
<dbReference type="Pfam" id="PF00565">
    <property type="entry name" value="SNase"/>
    <property type="match status" value="1"/>
</dbReference>
<dbReference type="SMART" id="SM00318">
    <property type="entry name" value="SNc"/>
    <property type="match status" value="1"/>
</dbReference>
<dbReference type="PANTHER" id="PTHR12302:SF26">
    <property type="entry name" value="BLR1266 PROTEIN"/>
    <property type="match status" value="1"/>
</dbReference>
<proteinExistence type="predicted"/>
<dbReference type="InterPro" id="IPR035437">
    <property type="entry name" value="SNase_OB-fold_sf"/>
</dbReference>
<dbReference type="AlphaFoldDB" id="A0A5C4MSY3"/>
<protein>
    <submittedName>
        <fullName evidence="3">Thermonuclease family protein</fullName>
    </submittedName>
</protein>
<gene>
    <name evidence="3" type="ORF">FHG66_17215</name>
</gene>
<keyword evidence="1" id="KW-0732">Signal</keyword>
<sequence length="225" mass="24442">MVHRSLLLALLLSAVLGLSVEDAPDLSGRVHVIDADTFDVGEIRVRLHGVDAPESDQTCLDADGQEWPCGAWSVEQAEARWEGRTAGCERLDIDRYGRTVARCEVNGIDLGATLVSGGMALAYRDYSDDYLPQEASAQGARVGVWRGEFQIPQDYRRGPTLVVTDVAVVDSAGGCQIKGNISGTDRIYHRPGGRSYAATRIDESAGERWFCSEEEAQAAGWRAAR</sequence>
<keyword evidence="4" id="KW-1185">Reference proteome</keyword>
<dbReference type="Gene3D" id="2.40.50.90">
    <property type="match status" value="1"/>
</dbReference>
<feature type="signal peptide" evidence="1">
    <location>
        <begin position="1"/>
        <end position="19"/>
    </location>
</feature>
<dbReference type="SUPFAM" id="SSF50199">
    <property type="entry name" value="Staphylococcal nuclease"/>
    <property type="match status" value="1"/>
</dbReference>
<organism evidence="3 4">
    <name type="scientific">Rubellimicrobium rubrum</name>
    <dbReference type="NCBI Taxonomy" id="2585369"/>
    <lineage>
        <taxon>Bacteria</taxon>
        <taxon>Pseudomonadati</taxon>
        <taxon>Pseudomonadota</taxon>
        <taxon>Alphaproteobacteria</taxon>
        <taxon>Rhodobacterales</taxon>
        <taxon>Roseobacteraceae</taxon>
        <taxon>Rubellimicrobium</taxon>
    </lineage>
</organism>
<comment type="caution">
    <text evidence="3">The sequence shown here is derived from an EMBL/GenBank/DDBJ whole genome shotgun (WGS) entry which is preliminary data.</text>
</comment>
<reference evidence="3 4" key="1">
    <citation type="submission" date="2019-06" db="EMBL/GenBank/DDBJ databases">
        <title>YIM 131921 draft genome.</title>
        <authorList>
            <person name="Jiang L."/>
        </authorList>
    </citation>
    <scope>NUCLEOTIDE SEQUENCE [LARGE SCALE GENOMIC DNA]</scope>
    <source>
        <strain evidence="3 4">YIM 131921</strain>
    </source>
</reference>
<dbReference type="PROSITE" id="PS50830">
    <property type="entry name" value="TNASE_3"/>
    <property type="match status" value="1"/>
</dbReference>
<dbReference type="InterPro" id="IPR016071">
    <property type="entry name" value="Staphylococal_nuclease_OB-fold"/>
</dbReference>
<dbReference type="Proteomes" id="UP000305887">
    <property type="component" value="Unassembled WGS sequence"/>
</dbReference>